<dbReference type="SUPFAM" id="SSF52540">
    <property type="entry name" value="P-loop containing nucleoside triphosphate hydrolases"/>
    <property type="match status" value="1"/>
</dbReference>
<dbReference type="InterPro" id="IPR026634">
    <property type="entry name" value="TPST-like"/>
</dbReference>
<dbReference type="Gene3D" id="3.40.50.300">
    <property type="entry name" value="P-loop containing nucleotide triphosphate hydrolases"/>
    <property type="match status" value="1"/>
</dbReference>
<keyword evidence="1 2" id="KW-0808">Transferase</keyword>
<evidence type="ECO:0000256" key="1">
    <source>
        <dbReference type="ARBA" id="ARBA00022679"/>
    </source>
</evidence>
<dbReference type="InterPro" id="IPR027417">
    <property type="entry name" value="P-loop_NTPase"/>
</dbReference>
<dbReference type="AlphaFoldDB" id="A0A316DM36"/>
<evidence type="ECO:0000313" key="2">
    <source>
        <dbReference type="EMBL" id="PWK18638.1"/>
    </source>
</evidence>
<name>A0A316DM36_9FLAO</name>
<dbReference type="EMBL" id="QGGP01000004">
    <property type="protein sequence ID" value="PWK18638.1"/>
    <property type="molecule type" value="Genomic_DNA"/>
</dbReference>
<dbReference type="RefSeq" id="WP_109682453.1">
    <property type="nucleotide sequence ID" value="NZ_QGGP01000004.1"/>
</dbReference>
<proteinExistence type="predicted"/>
<protein>
    <submittedName>
        <fullName evidence="2">Sulfotransferase family protein</fullName>
    </submittedName>
</protein>
<dbReference type="PANTHER" id="PTHR12788:SF10">
    <property type="entry name" value="PROTEIN-TYROSINE SULFOTRANSFERASE"/>
    <property type="match status" value="1"/>
</dbReference>
<organism evidence="2 3">
    <name type="scientific">Xanthomarina spongicola</name>
    <dbReference type="NCBI Taxonomy" id="570520"/>
    <lineage>
        <taxon>Bacteria</taxon>
        <taxon>Pseudomonadati</taxon>
        <taxon>Bacteroidota</taxon>
        <taxon>Flavobacteriia</taxon>
        <taxon>Flavobacteriales</taxon>
        <taxon>Flavobacteriaceae</taxon>
        <taxon>Xanthomarina</taxon>
    </lineage>
</organism>
<accession>A0A316DM36</accession>
<dbReference type="OrthoDB" id="9777890at2"/>
<keyword evidence="3" id="KW-1185">Reference proteome</keyword>
<dbReference type="Proteomes" id="UP000245430">
    <property type="component" value="Unassembled WGS sequence"/>
</dbReference>
<dbReference type="PANTHER" id="PTHR12788">
    <property type="entry name" value="PROTEIN-TYROSINE SULFOTRANSFERASE 2"/>
    <property type="match status" value="1"/>
</dbReference>
<sequence>MNENQLIFLISQPRSGSSLTQQLLLNNKGITSAPESWQMLSLIHTYKKTNISDGYNPNYASINFLDYLNNIDHGLDTFKQQIKDLALKLYAYNTNGDCYFLDKTPRYYHIIDELYELFPQAKFVFLVRNPLSVFASILDHNFKGNYVNFLSSKDRVEDLFSAPVEIDKALKTYDNKILVKYEDLIENPEQELLKIFNYLELELPESVGTYKVKDDFVNTQAIDTKSLKKHSKPSDSYLNSWKKTINNTQKKKLALDFIEALSKKHVDYFGYDLKDLSNKLRAFKPEKRTLINLSLKSLILEEAQLPFTRLLKKRIILKFQSKHYV</sequence>
<gene>
    <name evidence="2" type="ORF">LX78_01945</name>
</gene>
<dbReference type="GO" id="GO:0008476">
    <property type="term" value="F:protein-tyrosine sulfotransferase activity"/>
    <property type="evidence" value="ECO:0007669"/>
    <property type="project" value="InterPro"/>
</dbReference>
<evidence type="ECO:0000313" key="3">
    <source>
        <dbReference type="Proteomes" id="UP000245430"/>
    </source>
</evidence>
<comment type="caution">
    <text evidence="2">The sequence shown here is derived from an EMBL/GenBank/DDBJ whole genome shotgun (WGS) entry which is preliminary data.</text>
</comment>
<dbReference type="Pfam" id="PF13469">
    <property type="entry name" value="Sulfotransfer_3"/>
    <property type="match status" value="1"/>
</dbReference>
<reference evidence="2 3" key="1">
    <citation type="submission" date="2018-05" db="EMBL/GenBank/DDBJ databases">
        <title>Genomic Encyclopedia of Archaeal and Bacterial Type Strains, Phase II (KMG-II): from individual species to whole genera.</title>
        <authorList>
            <person name="Goeker M."/>
        </authorList>
    </citation>
    <scope>NUCLEOTIDE SEQUENCE [LARGE SCALE GENOMIC DNA]</scope>
    <source>
        <strain evidence="2 3">DSM 22637</strain>
    </source>
</reference>